<dbReference type="InterPro" id="IPR009057">
    <property type="entry name" value="Homeodomain-like_sf"/>
</dbReference>
<comment type="caution">
    <text evidence="5">The sequence shown here is derived from an EMBL/GenBank/DDBJ whole genome shotgun (WGS) entry which is preliminary data.</text>
</comment>
<dbReference type="InterPro" id="IPR037923">
    <property type="entry name" value="HTH-like"/>
</dbReference>
<evidence type="ECO:0000313" key="5">
    <source>
        <dbReference type="EMBL" id="MBO1308523.1"/>
    </source>
</evidence>
<name>A0ABS3LHJ7_9ENTE</name>
<dbReference type="Proteomes" id="UP000664601">
    <property type="component" value="Unassembled WGS sequence"/>
</dbReference>
<dbReference type="InterPro" id="IPR003313">
    <property type="entry name" value="AraC-bd"/>
</dbReference>
<evidence type="ECO:0000256" key="2">
    <source>
        <dbReference type="ARBA" id="ARBA00023125"/>
    </source>
</evidence>
<reference evidence="5 6" key="1">
    <citation type="submission" date="2021-03" db="EMBL/GenBank/DDBJ databases">
        <title>Enterococcal diversity collection.</title>
        <authorList>
            <person name="Gilmore M.S."/>
            <person name="Schwartzman J."/>
            <person name="Van Tyne D."/>
            <person name="Martin M."/>
            <person name="Earl A.M."/>
            <person name="Manson A.L."/>
            <person name="Straub T."/>
            <person name="Salamzade R."/>
            <person name="Saavedra J."/>
            <person name="Lebreton F."/>
            <person name="Prichula J."/>
            <person name="Schaufler K."/>
            <person name="Gaca A."/>
            <person name="Sgardioli B."/>
            <person name="Wagenaar J."/>
            <person name="Strong T."/>
        </authorList>
    </citation>
    <scope>NUCLEOTIDE SEQUENCE [LARGE SCALE GENOMIC DNA]</scope>
    <source>
        <strain evidence="5 6">669A</strain>
    </source>
</reference>
<sequence>MDYTNELIPYTSVDYYRENLKSDEVVIEFFQLEQETPPSSHDNVLFMYATAGEAILEINGQTISFKKGQLILVMSYHIFKLKPISQVGFSYYQCQFSIGLLLLSNTSKSTYHESLSELDRDIPLVSLLPEEQIEMDQLCKKLLNQQADALPWANDLRILSAITSVVYLFLTSLVRREEKKQAPMNSPWQLLQYLHFHHQKNLTIEDLASEFQLKPADVSLQLKQLTKLSFAQNLNRVRIINATALLEFNALSVNQIGRIVGFQSDAYFYREFKKVHQQTPQAYRNSFFPQYGTWVEDDSYDIYMYIYENYRQPITIEKIAKALSITPKRVTQLVTNNFHLSVTELVTRLRCTSARGLMLSTDLPLNQISEAVGFNDTKQFRRYFTAYYHQTPKKYREAYRQTFPN</sequence>
<feature type="domain" description="HTH araC/xylS-type" evidence="4">
    <location>
        <begin position="300"/>
        <end position="398"/>
    </location>
</feature>
<keyword evidence="3" id="KW-0804">Transcription</keyword>
<gene>
    <name evidence="5" type="ORF">JZO70_20280</name>
</gene>
<keyword evidence="2" id="KW-0238">DNA-binding</keyword>
<dbReference type="EMBL" id="JAFREM010000033">
    <property type="protein sequence ID" value="MBO1308523.1"/>
    <property type="molecule type" value="Genomic_DNA"/>
</dbReference>
<dbReference type="SUPFAM" id="SSF51215">
    <property type="entry name" value="Regulatory protein AraC"/>
    <property type="match status" value="1"/>
</dbReference>
<dbReference type="PROSITE" id="PS00041">
    <property type="entry name" value="HTH_ARAC_FAMILY_1"/>
    <property type="match status" value="1"/>
</dbReference>
<organism evidence="5 6">
    <name type="scientific">Candidatus Enterococcus moelleringii</name>
    <dbReference type="NCBI Taxonomy" id="2815325"/>
    <lineage>
        <taxon>Bacteria</taxon>
        <taxon>Bacillati</taxon>
        <taxon>Bacillota</taxon>
        <taxon>Bacilli</taxon>
        <taxon>Lactobacillales</taxon>
        <taxon>Enterococcaceae</taxon>
        <taxon>Enterococcus</taxon>
    </lineage>
</organism>
<protein>
    <submittedName>
        <fullName evidence="5">Helix-turn-helix transcriptional regulator</fullName>
    </submittedName>
</protein>
<keyword evidence="1" id="KW-0805">Transcription regulation</keyword>
<evidence type="ECO:0000256" key="1">
    <source>
        <dbReference type="ARBA" id="ARBA00023015"/>
    </source>
</evidence>
<dbReference type="PROSITE" id="PS01124">
    <property type="entry name" value="HTH_ARAC_FAMILY_2"/>
    <property type="match status" value="2"/>
</dbReference>
<dbReference type="Pfam" id="PF02311">
    <property type="entry name" value="AraC_binding"/>
    <property type="match status" value="1"/>
</dbReference>
<dbReference type="PANTHER" id="PTHR43280:SF2">
    <property type="entry name" value="HTH-TYPE TRANSCRIPTIONAL REGULATOR EXSA"/>
    <property type="match status" value="1"/>
</dbReference>
<evidence type="ECO:0000259" key="4">
    <source>
        <dbReference type="PROSITE" id="PS01124"/>
    </source>
</evidence>
<feature type="domain" description="HTH araC/xylS-type" evidence="4">
    <location>
        <begin position="188"/>
        <end position="286"/>
    </location>
</feature>
<dbReference type="InterPro" id="IPR018062">
    <property type="entry name" value="HTH_AraC-typ_CS"/>
</dbReference>
<dbReference type="SUPFAM" id="SSF46689">
    <property type="entry name" value="Homeodomain-like"/>
    <property type="match status" value="2"/>
</dbReference>
<keyword evidence="6" id="KW-1185">Reference proteome</keyword>
<proteinExistence type="predicted"/>
<dbReference type="PANTHER" id="PTHR43280">
    <property type="entry name" value="ARAC-FAMILY TRANSCRIPTIONAL REGULATOR"/>
    <property type="match status" value="1"/>
</dbReference>
<accession>A0ABS3LHJ7</accession>
<dbReference type="SMART" id="SM00342">
    <property type="entry name" value="HTH_ARAC"/>
    <property type="match status" value="2"/>
</dbReference>
<dbReference type="Gene3D" id="1.10.10.60">
    <property type="entry name" value="Homeodomain-like"/>
    <property type="match status" value="4"/>
</dbReference>
<dbReference type="Pfam" id="PF12833">
    <property type="entry name" value="HTH_18"/>
    <property type="match status" value="2"/>
</dbReference>
<evidence type="ECO:0000313" key="6">
    <source>
        <dbReference type="Proteomes" id="UP000664601"/>
    </source>
</evidence>
<evidence type="ECO:0000256" key="3">
    <source>
        <dbReference type="ARBA" id="ARBA00023163"/>
    </source>
</evidence>
<dbReference type="RefSeq" id="WP_207675515.1">
    <property type="nucleotide sequence ID" value="NZ_JAFREM010000033.1"/>
</dbReference>
<dbReference type="InterPro" id="IPR018060">
    <property type="entry name" value="HTH_AraC"/>
</dbReference>